<organism evidence="1 2">
    <name type="scientific">Piloderma croceum (strain F 1598)</name>
    <dbReference type="NCBI Taxonomy" id="765440"/>
    <lineage>
        <taxon>Eukaryota</taxon>
        <taxon>Fungi</taxon>
        <taxon>Dikarya</taxon>
        <taxon>Basidiomycota</taxon>
        <taxon>Agaricomycotina</taxon>
        <taxon>Agaricomycetes</taxon>
        <taxon>Agaricomycetidae</taxon>
        <taxon>Atheliales</taxon>
        <taxon>Atheliaceae</taxon>
        <taxon>Piloderma</taxon>
    </lineage>
</organism>
<dbReference type="Proteomes" id="UP000054166">
    <property type="component" value="Unassembled WGS sequence"/>
</dbReference>
<reference evidence="2" key="2">
    <citation type="submission" date="2015-01" db="EMBL/GenBank/DDBJ databases">
        <title>Evolutionary Origins and Diversification of the Mycorrhizal Mutualists.</title>
        <authorList>
            <consortium name="DOE Joint Genome Institute"/>
            <consortium name="Mycorrhizal Genomics Consortium"/>
            <person name="Kohler A."/>
            <person name="Kuo A."/>
            <person name="Nagy L.G."/>
            <person name="Floudas D."/>
            <person name="Copeland A."/>
            <person name="Barry K.W."/>
            <person name="Cichocki N."/>
            <person name="Veneault-Fourrey C."/>
            <person name="LaButti K."/>
            <person name="Lindquist E.A."/>
            <person name="Lipzen A."/>
            <person name="Lundell T."/>
            <person name="Morin E."/>
            <person name="Murat C."/>
            <person name="Riley R."/>
            <person name="Ohm R."/>
            <person name="Sun H."/>
            <person name="Tunlid A."/>
            <person name="Henrissat B."/>
            <person name="Grigoriev I.V."/>
            <person name="Hibbett D.S."/>
            <person name="Martin F."/>
        </authorList>
    </citation>
    <scope>NUCLEOTIDE SEQUENCE [LARGE SCALE GENOMIC DNA]</scope>
    <source>
        <strain evidence="2">F 1598</strain>
    </source>
</reference>
<name>A0A0C3G258_PILCF</name>
<proteinExistence type="predicted"/>
<dbReference type="EMBL" id="KN832983">
    <property type="protein sequence ID" value="KIM85959.1"/>
    <property type="molecule type" value="Genomic_DNA"/>
</dbReference>
<accession>A0A0C3G258</accession>
<keyword evidence="2" id="KW-1185">Reference proteome</keyword>
<dbReference type="AlphaFoldDB" id="A0A0C3G258"/>
<sequence length="110" mass="12613">MIVVSSRESSIPQMHLMNLSHPPTFTNFRSISDREHKCRVASICSGVYKSSSFSTLSSSLLTIIPTGRKDETHFRRCLRHTVCNRGDGCSNSQHRRRRCLFLRPDHLPLE</sequence>
<dbReference type="HOGENOM" id="CLU_2171977_0_0_1"/>
<reference evidence="1 2" key="1">
    <citation type="submission" date="2014-04" db="EMBL/GenBank/DDBJ databases">
        <authorList>
            <consortium name="DOE Joint Genome Institute"/>
            <person name="Kuo A."/>
            <person name="Tarkka M."/>
            <person name="Buscot F."/>
            <person name="Kohler A."/>
            <person name="Nagy L.G."/>
            <person name="Floudas D."/>
            <person name="Copeland A."/>
            <person name="Barry K.W."/>
            <person name="Cichocki N."/>
            <person name="Veneault-Fourrey C."/>
            <person name="LaButti K."/>
            <person name="Lindquist E.A."/>
            <person name="Lipzen A."/>
            <person name="Lundell T."/>
            <person name="Morin E."/>
            <person name="Murat C."/>
            <person name="Sun H."/>
            <person name="Tunlid A."/>
            <person name="Henrissat B."/>
            <person name="Grigoriev I.V."/>
            <person name="Hibbett D.S."/>
            <person name="Martin F."/>
            <person name="Nordberg H.P."/>
            <person name="Cantor M.N."/>
            <person name="Hua S.X."/>
        </authorList>
    </citation>
    <scope>NUCLEOTIDE SEQUENCE [LARGE SCALE GENOMIC DNA]</scope>
    <source>
        <strain evidence="1 2">F 1598</strain>
    </source>
</reference>
<dbReference type="InParanoid" id="A0A0C3G258"/>
<evidence type="ECO:0000313" key="1">
    <source>
        <dbReference type="EMBL" id="KIM85959.1"/>
    </source>
</evidence>
<gene>
    <name evidence="1" type="ORF">PILCRDRAFT_329647</name>
</gene>
<evidence type="ECO:0000313" key="2">
    <source>
        <dbReference type="Proteomes" id="UP000054166"/>
    </source>
</evidence>
<protein>
    <submittedName>
        <fullName evidence="1">Uncharacterized protein</fullName>
    </submittedName>
</protein>